<dbReference type="GO" id="GO:0006487">
    <property type="term" value="P:protein N-linked glycosylation"/>
    <property type="evidence" value="ECO:0007669"/>
    <property type="project" value="TreeGrafter"/>
</dbReference>
<evidence type="ECO:0000313" key="2">
    <source>
        <dbReference type="EMBL" id="MBC5663152.1"/>
    </source>
</evidence>
<dbReference type="PANTHER" id="PTHR10937">
    <property type="entry name" value="GLUCOSAMINE--FRUCTOSE-6-PHOSPHATE AMINOTRANSFERASE, ISOMERIZING"/>
    <property type="match status" value="1"/>
</dbReference>
<dbReference type="GO" id="GO:0006047">
    <property type="term" value="P:UDP-N-acetylglucosamine metabolic process"/>
    <property type="evidence" value="ECO:0007669"/>
    <property type="project" value="TreeGrafter"/>
</dbReference>
<dbReference type="GO" id="GO:0006002">
    <property type="term" value="P:fructose 6-phosphate metabolic process"/>
    <property type="evidence" value="ECO:0007669"/>
    <property type="project" value="TreeGrafter"/>
</dbReference>
<dbReference type="Gene3D" id="3.40.50.10490">
    <property type="entry name" value="Glucose-6-phosphate isomerase like protein, domain 1"/>
    <property type="match status" value="2"/>
</dbReference>
<dbReference type="SUPFAM" id="SSF53697">
    <property type="entry name" value="SIS domain"/>
    <property type="match status" value="1"/>
</dbReference>
<sequence>MEKDMEYYIQVSGRIMKDNLDKRKSLTKKICDWYLDQDKEDICLIASGSSLNAAYAARPFLLKYSKFDISVLSTVEYLDVYREREKNRFTILISQSGCSTNIIEIMRGLNKEHQPFVLLTGNENGSASRYTDHLVEYGVGNETIDYVTLGYSTLIEFLMLMILEIGFQKREISDQEYETAVSQIRNACEMQELCLMQAKELVQKRYQDLLCMGKAILVGDGANLATVREGALKFQETLKVPTVYYESEEFIHGPDMQLTPDYSVFFIDCGKTSDRLYDIYKATLLITEHCYMITDQVHDKRDGQIWIPCRLPAEITPLYTAALFQYIAAHVTKEKNNFTCHPLFSRMEQAVSPKTEDYDRIMKEKLERSRREENG</sequence>
<protein>
    <recommendedName>
        <fullName evidence="1">SIS domain-containing protein</fullName>
    </recommendedName>
</protein>
<dbReference type="EMBL" id="JACOOX010000005">
    <property type="protein sequence ID" value="MBC5663152.1"/>
    <property type="molecule type" value="Genomic_DNA"/>
</dbReference>
<evidence type="ECO:0000313" key="3">
    <source>
        <dbReference type="Proteomes" id="UP000615234"/>
    </source>
</evidence>
<dbReference type="PROSITE" id="PS51464">
    <property type="entry name" value="SIS"/>
    <property type="match status" value="1"/>
</dbReference>
<reference evidence="2 3" key="1">
    <citation type="submission" date="2020-08" db="EMBL/GenBank/DDBJ databases">
        <title>Genome public.</title>
        <authorList>
            <person name="Liu C."/>
            <person name="Sun Q."/>
        </authorList>
    </citation>
    <scope>NUCLEOTIDE SEQUENCE [LARGE SCALE GENOMIC DNA]</scope>
    <source>
        <strain evidence="2 3">NSJ-10</strain>
    </source>
</reference>
<dbReference type="AlphaFoldDB" id="A0A8I0AKE6"/>
<feature type="domain" description="SIS" evidence="1">
    <location>
        <begin position="30"/>
        <end position="172"/>
    </location>
</feature>
<dbReference type="GO" id="GO:0097367">
    <property type="term" value="F:carbohydrate derivative binding"/>
    <property type="evidence" value="ECO:0007669"/>
    <property type="project" value="InterPro"/>
</dbReference>
<dbReference type="Proteomes" id="UP000615234">
    <property type="component" value="Unassembled WGS sequence"/>
</dbReference>
<dbReference type="InterPro" id="IPR046348">
    <property type="entry name" value="SIS_dom_sf"/>
</dbReference>
<dbReference type="CDD" id="cd05009">
    <property type="entry name" value="SIS_GlmS_GlmD_2"/>
    <property type="match status" value="1"/>
</dbReference>
<comment type="caution">
    <text evidence="2">The sequence shown here is derived from an EMBL/GenBank/DDBJ whole genome shotgun (WGS) entry which is preliminary data.</text>
</comment>
<name>A0A8I0AKE6_9FIRM</name>
<dbReference type="InterPro" id="IPR001347">
    <property type="entry name" value="SIS_dom"/>
</dbReference>
<organism evidence="2 3">
    <name type="scientific">Coprococcus hominis</name>
    <name type="common">ex Liu et al. 2022</name>
    <dbReference type="NCBI Taxonomy" id="2763039"/>
    <lineage>
        <taxon>Bacteria</taxon>
        <taxon>Bacillati</taxon>
        <taxon>Bacillota</taxon>
        <taxon>Clostridia</taxon>
        <taxon>Lachnospirales</taxon>
        <taxon>Lachnospiraceae</taxon>
        <taxon>Coprococcus</taxon>
    </lineage>
</organism>
<proteinExistence type="predicted"/>
<accession>A0A8I0AKE6</accession>
<dbReference type="RefSeq" id="WP_186847801.1">
    <property type="nucleotide sequence ID" value="NZ_JACOOX010000005.1"/>
</dbReference>
<dbReference type="PANTHER" id="PTHR10937:SF17">
    <property type="entry name" value="GLUCOSAMINE-FRUCTOSE-6-PHOSPHATE AMINOTRANSFERASE"/>
    <property type="match status" value="1"/>
</dbReference>
<dbReference type="InterPro" id="IPR035490">
    <property type="entry name" value="GlmS/FrlB_SIS"/>
</dbReference>
<evidence type="ECO:0000259" key="1">
    <source>
        <dbReference type="PROSITE" id="PS51464"/>
    </source>
</evidence>
<dbReference type="GO" id="GO:0004360">
    <property type="term" value="F:glutamine-fructose-6-phosphate transaminase (isomerizing) activity"/>
    <property type="evidence" value="ECO:0007669"/>
    <property type="project" value="TreeGrafter"/>
</dbReference>
<gene>
    <name evidence="2" type="ORF">H8S09_09650</name>
</gene>
<keyword evidence="3" id="KW-1185">Reference proteome</keyword>
<dbReference type="Pfam" id="PF01380">
    <property type="entry name" value="SIS"/>
    <property type="match status" value="1"/>
</dbReference>